<dbReference type="GO" id="GO:0016151">
    <property type="term" value="F:nickel cation binding"/>
    <property type="evidence" value="ECO:0007669"/>
    <property type="project" value="UniProtKB-UniRule"/>
</dbReference>
<feature type="binding site" evidence="5">
    <location>
        <position position="76"/>
    </location>
    <ligand>
        <name>Zn(2+)</name>
        <dbReference type="ChEBI" id="CHEBI:29105"/>
    </ligand>
</feature>
<evidence type="ECO:0000256" key="2">
    <source>
        <dbReference type="ARBA" id="ARBA00022596"/>
    </source>
</evidence>
<keyword evidence="4 5" id="KW-0862">Zinc</keyword>
<dbReference type="OrthoDB" id="9800361at2"/>
<dbReference type="NCBIfam" id="TIGR00100">
    <property type="entry name" value="hypA"/>
    <property type="match status" value="1"/>
</dbReference>
<evidence type="ECO:0000256" key="1">
    <source>
        <dbReference type="ARBA" id="ARBA00010748"/>
    </source>
</evidence>
<comment type="function">
    <text evidence="5">Involved in the maturation of [NiFe] hydrogenases. Required for nickel insertion into the metal center of the hydrogenase.</text>
</comment>
<dbReference type="PANTHER" id="PTHR34535">
    <property type="entry name" value="HYDROGENASE MATURATION FACTOR HYPA"/>
    <property type="match status" value="1"/>
</dbReference>
<sequence length="112" mass="12266">MHEMSLAEGILDITKNYAEQNGAKKVTKIALLIGDMAGVETDSLEFCLGVVKKGTVAENAEVVIKHVPLVGRCTMCGKERPIEKYNFICPDCGGVLDTVSGREMRVDYLEME</sequence>
<evidence type="ECO:0000313" key="7">
    <source>
        <dbReference type="Proteomes" id="UP000184404"/>
    </source>
</evidence>
<dbReference type="Gene3D" id="3.30.2320.80">
    <property type="match status" value="1"/>
</dbReference>
<feature type="binding site" evidence="5">
    <location>
        <position position="89"/>
    </location>
    <ligand>
        <name>Zn(2+)</name>
        <dbReference type="ChEBI" id="CHEBI:29105"/>
    </ligand>
</feature>
<dbReference type="HAMAP" id="MF_00213">
    <property type="entry name" value="HypA_HybF"/>
    <property type="match status" value="1"/>
</dbReference>
<accession>A0A1M5B102</accession>
<dbReference type="Pfam" id="PF01155">
    <property type="entry name" value="HypA"/>
    <property type="match status" value="1"/>
</dbReference>
<feature type="binding site" evidence="5">
    <location>
        <position position="2"/>
    </location>
    <ligand>
        <name>Ni(2+)</name>
        <dbReference type="ChEBI" id="CHEBI:49786"/>
    </ligand>
</feature>
<dbReference type="InterPro" id="IPR020538">
    <property type="entry name" value="Hydgase_Ni_incorp_HypA/HybF_CS"/>
</dbReference>
<dbReference type="Proteomes" id="UP000184404">
    <property type="component" value="Unassembled WGS sequence"/>
</dbReference>
<evidence type="ECO:0000313" key="6">
    <source>
        <dbReference type="EMBL" id="SHF36184.1"/>
    </source>
</evidence>
<evidence type="ECO:0000256" key="4">
    <source>
        <dbReference type="ARBA" id="ARBA00022833"/>
    </source>
</evidence>
<dbReference type="STRING" id="1123243.SAMN02745190_02484"/>
<name>A0A1M5B102_9FIRM</name>
<dbReference type="EMBL" id="FQUG01000016">
    <property type="protein sequence ID" value="SHF36184.1"/>
    <property type="molecule type" value="Genomic_DNA"/>
</dbReference>
<protein>
    <recommendedName>
        <fullName evidence="5">Hydrogenase maturation factor HypA</fullName>
    </recommendedName>
</protein>
<dbReference type="PANTHER" id="PTHR34535:SF3">
    <property type="entry name" value="HYDROGENASE MATURATION FACTOR HYPA"/>
    <property type="match status" value="1"/>
</dbReference>
<keyword evidence="7" id="KW-1185">Reference proteome</keyword>
<dbReference type="PIRSF" id="PIRSF004761">
    <property type="entry name" value="Hydrgn_mat_HypA"/>
    <property type="match status" value="1"/>
</dbReference>
<dbReference type="PROSITE" id="PS01249">
    <property type="entry name" value="HYPA"/>
    <property type="match status" value="1"/>
</dbReference>
<dbReference type="GO" id="GO:0051604">
    <property type="term" value="P:protein maturation"/>
    <property type="evidence" value="ECO:0007669"/>
    <property type="project" value="InterPro"/>
</dbReference>
<feature type="binding site" evidence="5">
    <location>
        <position position="92"/>
    </location>
    <ligand>
        <name>Zn(2+)</name>
        <dbReference type="ChEBI" id="CHEBI:29105"/>
    </ligand>
</feature>
<dbReference type="GO" id="GO:0008270">
    <property type="term" value="F:zinc ion binding"/>
    <property type="evidence" value="ECO:0007669"/>
    <property type="project" value="UniProtKB-UniRule"/>
</dbReference>
<dbReference type="RefSeq" id="WP_072936564.1">
    <property type="nucleotide sequence ID" value="NZ_FQUG01000016.1"/>
</dbReference>
<keyword evidence="2 5" id="KW-0533">Nickel</keyword>
<dbReference type="InterPro" id="IPR000688">
    <property type="entry name" value="HypA/HybF"/>
</dbReference>
<evidence type="ECO:0000256" key="5">
    <source>
        <dbReference type="HAMAP-Rule" id="MF_00213"/>
    </source>
</evidence>
<evidence type="ECO:0000256" key="3">
    <source>
        <dbReference type="ARBA" id="ARBA00022723"/>
    </source>
</evidence>
<reference evidence="6 7" key="1">
    <citation type="submission" date="2016-11" db="EMBL/GenBank/DDBJ databases">
        <authorList>
            <person name="Jaros S."/>
            <person name="Januszkiewicz K."/>
            <person name="Wedrychowicz H."/>
        </authorList>
    </citation>
    <scope>NUCLEOTIDE SEQUENCE [LARGE SCALE GENOMIC DNA]</scope>
    <source>
        <strain evidence="6 7">DSM 10502</strain>
    </source>
</reference>
<keyword evidence="3 5" id="KW-0479">Metal-binding</keyword>
<organism evidence="6 7">
    <name type="scientific">Schwartzia succinivorans DSM 10502</name>
    <dbReference type="NCBI Taxonomy" id="1123243"/>
    <lineage>
        <taxon>Bacteria</taxon>
        <taxon>Bacillati</taxon>
        <taxon>Bacillota</taxon>
        <taxon>Negativicutes</taxon>
        <taxon>Selenomonadales</taxon>
        <taxon>Selenomonadaceae</taxon>
        <taxon>Schwartzia</taxon>
    </lineage>
</organism>
<comment type="similarity">
    <text evidence="1 5">Belongs to the HypA/HybF family.</text>
</comment>
<proteinExistence type="inferred from homology"/>
<gene>
    <name evidence="5" type="primary">hypA</name>
    <name evidence="6" type="ORF">SAMN02745190_02484</name>
</gene>
<feature type="binding site" evidence="5">
    <location>
        <position position="73"/>
    </location>
    <ligand>
        <name>Zn(2+)</name>
        <dbReference type="ChEBI" id="CHEBI:29105"/>
    </ligand>
</feature>
<dbReference type="AlphaFoldDB" id="A0A1M5B102"/>